<feature type="non-terminal residue" evidence="1">
    <location>
        <position position="68"/>
    </location>
</feature>
<name>A0A023BC69_GRENI</name>
<gene>
    <name evidence="1" type="ORF">GNI_017810</name>
</gene>
<dbReference type="RefSeq" id="XP_011129044.1">
    <property type="nucleotide sequence ID" value="XM_011130742.1"/>
</dbReference>
<dbReference type="GeneID" id="22910908"/>
<dbReference type="EMBL" id="AFNH02000130">
    <property type="protein sequence ID" value="EZG81885.1"/>
    <property type="molecule type" value="Genomic_DNA"/>
</dbReference>
<evidence type="ECO:0000313" key="2">
    <source>
        <dbReference type="Proteomes" id="UP000019763"/>
    </source>
</evidence>
<comment type="caution">
    <text evidence="1">The sequence shown here is derived from an EMBL/GenBank/DDBJ whole genome shotgun (WGS) entry which is preliminary data.</text>
</comment>
<evidence type="ECO:0000313" key="1">
    <source>
        <dbReference type="EMBL" id="EZG81885.1"/>
    </source>
</evidence>
<dbReference type="VEuPathDB" id="CryptoDB:GNI_017810"/>
<protein>
    <submittedName>
        <fullName evidence="1">Uncharacterized protein</fullName>
    </submittedName>
</protein>
<proteinExistence type="predicted"/>
<reference evidence="1" key="1">
    <citation type="submission" date="2013-12" db="EMBL/GenBank/DDBJ databases">
        <authorList>
            <person name="Omoto C.K."/>
            <person name="Sibley D."/>
            <person name="Venepally P."/>
            <person name="Hadjithomas M."/>
            <person name="Karamycheva S."/>
            <person name="Brunk B."/>
            <person name="Roos D."/>
            <person name="Caler E."/>
            <person name="Lorenzi H."/>
        </authorList>
    </citation>
    <scope>NUCLEOTIDE SEQUENCE</scope>
</reference>
<sequence length="68" mass="8059">MLIDEHAIETCTTYTDIVRSVLEKKSFKFSVSKDRFRHLYDKALDEILGRVVTDEVYDYVWRVTVVQS</sequence>
<dbReference type="Proteomes" id="UP000019763">
    <property type="component" value="Unassembled WGS sequence"/>
</dbReference>
<accession>A0A023BC69</accession>
<organism evidence="1 2">
    <name type="scientific">Gregarina niphandrodes</name>
    <name type="common">Septate eugregarine</name>
    <dbReference type="NCBI Taxonomy" id="110365"/>
    <lineage>
        <taxon>Eukaryota</taxon>
        <taxon>Sar</taxon>
        <taxon>Alveolata</taxon>
        <taxon>Apicomplexa</taxon>
        <taxon>Conoidasida</taxon>
        <taxon>Gregarinasina</taxon>
        <taxon>Eugregarinorida</taxon>
        <taxon>Gregarinidae</taxon>
        <taxon>Gregarina</taxon>
    </lineage>
</organism>
<dbReference type="AlphaFoldDB" id="A0A023BC69"/>
<keyword evidence="2" id="KW-1185">Reference proteome</keyword>